<evidence type="ECO:0000256" key="1">
    <source>
        <dbReference type="SAM" id="MobiDB-lite"/>
    </source>
</evidence>
<organism evidence="2 3">
    <name type="scientific">Eschrichtius robustus</name>
    <name type="common">California gray whale</name>
    <name type="synonym">Eschrichtius gibbosus</name>
    <dbReference type="NCBI Taxonomy" id="9764"/>
    <lineage>
        <taxon>Eukaryota</taxon>
        <taxon>Metazoa</taxon>
        <taxon>Chordata</taxon>
        <taxon>Craniata</taxon>
        <taxon>Vertebrata</taxon>
        <taxon>Euteleostomi</taxon>
        <taxon>Mammalia</taxon>
        <taxon>Eutheria</taxon>
        <taxon>Laurasiatheria</taxon>
        <taxon>Artiodactyla</taxon>
        <taxon>Whippomorpha</taxon>
        <taxon>Cetacea</taxon>
        <taxon>Mysticeti</taxon>
        <taxon>Eschrichtiidae</taxon>
        <taxon>Eschrichtius</taxon>
    </lineage>
</organism>
<reference evidence="2 3" key="1">
    <citation type="submission" date="2022-11" db="EMBL/GenBank/DDBJ databases">
        <title>Whole genome sequence of Eschrichtius robustus ER-17-0199.</title>
        <authorList>
            <person name="Bruniche-Olsen A."/>
            <person name="Black A.N."/>
            <person name="Fields C.J."/>
            <person name="Walden K."/>
            <person name="Dewoody J.A."/>
        </authorList>
    </citation>
    <scope>NUCLEOTIDE SEQUENCE [LARGE SCALE GENOMIC DNA]</scope>
    <source>
        <strain evidence="2">ER-17-0199</strain>
        <tissue evidence="2">Blubber</tissue>
    </source>
</reference>
<comment type="caution">
    <text evidence="2">The sequence shown here is derived from an EMBL/GenBank/DDBJ whole genome shotgun (WGS) entry which is preliminary data.</text>
</comment>
<sequence length="391" mass="40779">MTGAEGQGSQAQAQPPRHPPAGRDSTNQAKVSSGRHRRHKRGATIPSTRGTRASDRDPNTAETEKGIVGGSGISPVFRPPSDAHPVGSELMMLMGPQATRGLEEPPPGPPLPEGASAGAGEEELRGREEAPLRGHRRVQPVFRIIYTARGEPRPRKAAPWSLCASEGRGQSPPPAACKGNRDKDSKCCEETIPGESVGSAWQFVHGHWRPGTGLENHNSPAANTKASPKACHLGAALSGQPRPRFRPSAASCCGSVRVLSSEQLPPRPRPGTETLSPVPGAGGEDGMDEVRASVHPRTWEPTWDLGKEDLDRGCRRSAGGPRGLCSAGPPRCSSGLHVLGSVVRALLWDCPVPATGQGQAPGMWARGVGAAPGEVGIAGAHRPGERPPAGP</sequence>
<dbReference type="AlphaFoldDB" id="A0AB34GE21"/>
<proteinExistence type="predicted"/>
<accession>A0AB34GE21</accession>
<evidence type="ECO:0000313" key="2">
    <source>
        <dbReference type="EMBL" id="KAJ8778211.1"/>
    </source>
</evidence>
<feature type="compositionally biased region" description="Basic and acidic residues" evidence="1">
    <location>
        <begin position="52"/>
        <end position="65"/>
    </location>
</feature>
<evidence type="ECO:0000313" key="3">
    <source>
        <dbReference type="Proteomes" id="UP001159641"/>
    </source>
</evidence>
<feature type="compositionally biased region" description="Low complexity" evidence="1">
    <location>
        <begin position="1"/>
        <end position="15"/>
    </location>
</feature>
<dbReference type="EMBL" id="JAIQCJ010002252">
    <property type="protein sequence ID" value="KAJ8778211.1"/>
    <property type="molecule type" value="Genomic_DNA"/>
</dbReference>
<feature type="region of interest" description="Disordered" evidence="1">
    <location>
        <begin position="261"/>
        <end position="287"/>
    </location>
</feature>
<protein>
    <submittedName>
        <fullName evidence="2">Uncharacterized protein</fullName>
    </submittedName>
</protein>
<name>A0AB34GE21_ESCRO</name>
<feature type="compositionally biased region" description="Basic residues" evidence="1">
    <location>
        <begin position="33"/>
        <end position="42"/>
    </location>
</feature>
<gene>
    <name evidence="2" type="ORF">J1605_013829</name>
</gene>
<feature type="region of interest" description="Disordered" evidence="1">
    <location>
        <begin position="1"/>
        <end position="130"/>
    </location>
</feature>
<dbReference type="Proteomes" id="UP001159641">
    <property type="component" value="Unassembled WGS sequence"/>
</dbReference>
<keyword evidence="3" id="KW-1185">Reference proteome</keyword>